<keyword evidence="9" id="KW-1185">Reference proteome</keyword>
<evidence type="ECO:0000256" key="6">
    <source>
        <dbReference type="SAM" id="Phobius"/>
    </source>
</evidence>
<dbReference type="PANTHER" id="PTHR34820:SF4">
    <property type="entry name" value="INNER MEMBRANE PROTEIN YEBZ"/>
    <property type="match status" value="1"/>
</dbReference>
<dbReference type="InterPro" id="IPR032694">
    <property type="entry name" value="CopC/D"/>
</dbReference>
<evidence type="ECO:0000256" key="5">
    <source>
        <dbReference type="ARBA" id="ARBA00023136"/>
    </source>
</evidence>
<evidence type="ECO:0000256" key="2">
    <source>
        <dbReference type="ARBA" id="ARBA00022475"/>
    </source>
</evidence>
<accession>A0A3A4B537</accession>
<feature type="transmembrane region" description="Helical" evidence="6">
    <location>
        <begin position="85"/>
        <end position="108"/>
    </location>
</feature>
<dbReference type="RefSeq" id="WP_119926791.1">
    <property type="nucleotide sequence ID" value="NZ_QZEY01000004.1"/>
</dbReference>
<dbReference type="EMBL" id="QZEY01000004">
    <property type="protein sequence ID" value="RJL32542.1"/>
    <property type="molecule type" value="Genomic_DNA"/>
</dbReference>
<keyword evidence="3 6" id="KW-0812">Transmembrane</keyword>
<dbReference type="InterPro" id="IPR008457">
    <property type="entry name" value="Cu-R_CopD_dom"/>
</dbReference>
<feature type="transmembrane region" description="Helical" evidence="6">
    <location>
        <begin position="393"/>
        <end position="415"/>
    </location>
</feature>
<feature type="transmembrane region" description="Helical" evidence="6">
    <location>
        <begin position="52"/>
        <end position="73"/>
    </location>
</feature>
<feature type="transmembrane region" description="Helical" evidence="6">
    <location>
        <begin position="303"/>
        <end position="322"/>
    </location>
</feature>
<dbReference type="OrthoDB" id="5241646at2"/>
<evidence type="ECO:0000259" key="7">
    <source>
        <dbReference type="Pfam" id="PF05425"/>
    </source>
</evidence>
<evidence type="ECO:0000256" key="3">
    <source>
        <dbReference type="ARBA" id="ARBA00022692"/>
    </source>
</evidence>
<proteinExistence type="predicted"/>
<feature type="transmembrane region" description="Helical" evidence="6">
    <location>
        <begin position="155"/>
        <end position="174"/>
    </location>
</feature>
<comment type="caution">
    <text evidence="8">The sequence shown here is derived from an EMBL/GenBank/DDBJ whole genome shotgun (WGS) entry which is preliminary data.</text>
</comment>
<feature type="transmembrane region" description="Helical" evidence="6">
    <location>
        <begin position="476"/>
        <end position="496"/>
    </location>
</feature>
<sequence>MKVPKLVAGGVLAATAGFVIAFYAGGEATPTLIPGLPDPGPLTHWGLPVTRLAMNALAVLTVGLLLTAAALLPSDKGLLGRSAQAYTMAASWSAAAWAGAAALTLVFTTSEILGEPVTQLSAEELRNTATTASQGVGLTLVVLFALAVAMFARGAITAGMAGGLLVASLVTLLPPPLTGHSSSSPNHGLATTGVALHMVTLALWVGGLLVACYHAWRSAPQLDVVGERFSRMAFWCFIGVGVSGLFSIIARLESPDALVTTDYGRLALAKIVLFGVLGLVGHFHRERTLPRLAQGRPRAFARLAAGETLLMAATVGVAVALARTEPPDIPLSPSAAFELLGYELPPELTVGRLITLWWFDLFFATVAVVLGALYAVGVARLRRRGDRWPWGRTISWFIGLLILVIATQSGVGRYAKVLFSVHMAEHMVLSMLVPIFLVLGAPVTLALRAIRPAARRGDRGPREWITAILHSRAVKVIAHPIVATSVFVVSTYALYFTPLFEGAMEEHVGHLVMSTHFLLSGSLFFWVLIGVDPSPHRIPFIAKLLTLFVTMPFHAFFGIAVMSMGGVIASRWYDQLGRAWGASGLDDQKTGGAIAWGFGEIPTLLVIVALVYQWARDDQRQARNRDRRAEKALAVAAPDDVTTGDSELDDYNEYLAKLNKEGRRPAEQ</sequence>
<dbReference type="AlphaFoldDB" id="A0A3A4B537"/>
<evidence type="ECO:0000256" key="4">
    <source>
        <dbReference type="ARBA" id="ARBA00022989"/>
    </source>
</evidence>
<organism evidence="8 9">
    <name type="scientific">Bailinhaonella thermotolerans</name>
    <dbReference type="NCBI Taxonomy" id="1070861"/>
    <lineage>
        <taxon>Bacteria</taxon>
        <taxon>Bacillati</taxon>
        <taxon>Actinomycetota</taxon>
        <taxon>Actinomycetes</taxon>
        <taxon>Streptosporangiales</taxon>
        <taxon>Streptosporangiaceae</taxon>
        <taxon>Bailinhaonella</taxon>
    </lineage>
</organism>
<feature type="transmembrane region" description="Helical" evidence="6">
    <location>
        <begin position="263"/>
        <end position="283"/>
    </location>
</feature>
<reference evidence="8 9" key="1">
    <citation type="submission" date="2018-09" db="EMBL/GenBank/DDBJ databases">
        <title>YIM 75507 draft genome.</title>
        <authorList>
            <person name="Tang S."/>
            <person name="Feng Y."/>
        </authorList>
    </citation>
    <scope>NUCLEOTIDE SEQUENCE [LARGE SCALE GENOMIC DNA]</scope>
    <source>
        <strain evidence="8 9">YIM 75507</strain>
    </source>
</reference>
<gene>
    <name evidence="8" type="ORF">D5H75_13540</name>
</gene>
<feature type="transmembrane region" description="Helical" evidence="6">
    <location>
        <begin position="593"/>
        <end position="615"/>
    </location>
</feature>
<keyword evidence="4 6" id="KW-1133">Transmembrane helix</keyword>
<dbReference type="Pfam" id="PF09678">
    <property type="entry name" value="Caa3_CtaG"/>
    <property type="match status" value="1"/>
</dbReference>
<feature type="transmembrane region" description="Helical" evidence="6">
    <location>
        <begin position="194"/>
        <end position="216"/>
    </location>
</feature>
<dbReference type="Pfam" id="PF05425">
    <property type="entry name" value="CopD"/>
    <property type="match status" value="1"/>
</dbReference>
<feature type="transmembrane region" description="Helical" evidence="6">
    <location>
        <begin position="356"/>
        <end position="381"/>
    </location>
</feature>
<feature type="transmembrane region" description="Helical" evidence="6">
    <location>
        <begin position="128"/>
        <end position="148"/>
    </location>
</feature>
<keyword evidence="5 6" id="KW-0472">Membrane</keyword>
<name>A0A3A4B537_9ACTN</name>
<evidence type="ECO:0000313" key="9">
    <source>
        <dbReference type="Proteomes" id="UP000265768"/>
    </source>
</evidence>
<evidence type="ECO:0000313" key="8">
    <source>
        <dbReference type="EMBL" id="RJL32542.1"/>
    </source>
</evidence>
<feature type="transmembrane region" description="Helical" evidence="6">
    <location>
        <begin position="540"/>
        <end position="573"/>
    </location>
</feature>
<feature type="transmembrane region" description="Helical" evidence="6">
    <location>
        <begin position="508"/>
        <end position="528"/>
    </location>
</feature>
<dbReference type="InterPro" id="IPR019108">
    <property type="entry name" value="Caa3_assmbl_CtaG-rel"/>
</dbReference>
<comment type="subcellular location">
    <subcellularLocation>
        <location evidence="1">Cell membrane</location>
        <topology evidence="1">Multi-pass membrane protein</topology>
    </subcellularLocation>
</comment>
<protein>
    <submittedName>
        <fullName evidence="8">Copper resistance protein CopD</fullName>
    </submittedName>
</protein>
<dbReference type="PANTHER" id="PTHR34820">
    <property type="entry name" value="INNER MEMBRANE PROTEIN YEBZ"/>
    <property type="match status" value="1"/>
</dbReference>
<feature type="domain" description="Copper resistance protein D" evidence="7">
    <location>
        <begin position="227"/>
        <end position="321"/>
    </location>
</feature>
<evidence type="ECO:0000256" key="1">
    <source>
        <dbReference type="ARBA" id="ARBA00004651"/>
    </source>
</evidence>
<dbReference type="GO" id="GO:0005886">
    <property type="term" value="C:plasma membrane"/>
    <property type="evidence" value="ECO:0007669"/>
    <property type="project" value="UniProtKB-SubCell"/>
</dbReference>
<keyword evidence="2" id="KW-1003">Cell membrane</keyword>
<feature type="transmembrane region" description="Helical" evidence="6">
    <location>
        <begin position="232"/>
        <end position="251"/>
    </location>
</feature>
<dbReference type="GO" id="GO:0006825">
    <property type="term" value="P:copper ion transport"/>
    <property type="evidence" value="ECO:0007669"/>
    <property type="project" value="InterPro"/>
</dbReference>
<feature type="transmembrane region" description="Helical" evidence="6">
    <location>
        <begin position="427"/>
        <end position="450"/>
    </location>
</feature>
<dbReference type="Proteomes" id="UP000265768">
    <property type="component" value="Unassembled WGS sequence"/>
</dbReference>